<organism evidence="2 3">
    <name type="scientific">Candidatus Kaiserbacteria bacterium RIFCSPHIGHO2_02_FULL_55_25</name>
    <dbReference type="NCBI Taxonomy" id="1798498"/>
    <lineage>
        <taxon>Bacteria</taxon>
        <taxon>Candidatus Kaiseribacteriota</taxon>
    </lineage>
</organism>
<evidence type="ECO:0000313" key="2">
    <source>
        <dbReference type="EMBL" id="OGG69162.1"/>
    </source>
</evidence>
<keyword evidence="1" id="KW-0472">Membrane</keyword>
<feature type="transmembrane region" description="Helical" evidence="1">
    <location>
        <begin position="79"/>
        <end position="97"/>
    </location>
</feature>
<evidence type="ECO:0000313" key="3">
    <source>
        <dbReference type="Proteomes" id="UP000176914"/>
    </source>
</evidence>
<comment type="caution">
    <text evidence="2">The sequence shown here is derived from an EMBL/GenBank/DDBJ whole genome shotgun (WGS) entry which is preliminary data.</text>
</comment>
<name>A0A1F6E7I6_9BACT</name>
<accession>A0A1F6E7I6</accession>
<keyword evidence="1" id="KW-0812">Transmembrane</keyword>
<feature type="transmembrane region" description="Helical" evidence="1">
    <location>
        <begin position="38"/>
        <end position="59"/>
    </location>
</feature>
<gene>
    <name evidence="2" type="ORF">A3C20_03450</name>
</gene>
<dbReference type="EMBL" id="MFLL01000018">
    <property type="protein sequence ID" value="OGG69162.1"/>
    <property type="molecule type" value="Genomic_DNA"/>
</dbReference>
<reference evidence="2 3" key="1">
    <citation type="journal article" date="2016" name="Nat. Commun.">
        <title>Thousands of microbial genomes shed light on interconnected biogeochemical processes in an aquifer system.</title>
        <authorList>
            <person name="Anantharaman K."/>
            <person name="Brown C.T."/>
            <person name="Hug L.A."/>
            <person name="Sharon I."/>
            <person name="Castelle C.J."/>
            <person name="Probst A.J."/>
            <person name="Thomas B.C."/>
            <person name="Singh A."/>
            <person name="Wilkins M.J."/>
            <person name="Karaoz U."/>
            <person name="Brodie E.L."/>
            <person name="Williams K.H."/>
            <person name="Hubbard S.S."/>
            <person name="Banfield J.F."/>
        </authorList>
    </citation>
    <scope>NUCLEOTIDE SEQUENCE [LARGE SCALE GENOMIC DNA]</scope>
</reference>
<sequence>MRGIFLLTFRTLMPHLEQLLERETIMTSVLNLKVTARLVAVLGTILFSIIAALAAVWTIGHATLFCFAIYVGRTGGPELVVSPVLAAFGLYLLVESVKEIYDAWR</sequence>
<keyword evidence="1" id="KW-1133">Transmembrane helix</keyword>
<dbReference type="AlphaFoldDB" id="A0A1F6E7I6"/>
<protein>
    <submittedName>
        <fullName evidence="2">Uncharacterized protein</fullName>
    </submittedName>
</protein>
<evidence type="ECO:0000256" key="1">
    <source>
        <dbReference type="SAM" id="Phobius"/>
    </source>
</evidence>
<proteinExistence type="predicted"/>
<dbReference type="Proteomes" id="UP000176914">
    <property type="component" value="Unassembled WGS sequence"/>
</dbReference>